<reference evidence="3 4" key="1">
    <citation type="submission" date="2021-03" db="EMBL/GenBank/DDBJ databases">
        <authorList>
            <person name="Kanchanasin P."/>
            <person name="Saeng-In P."/>
            <person name="Phongsopitanun W."/>
            <person name="Yuki M."/>
            <person name="Kudo T."/>
            <person name="Ohkuma M."/>
            <person name="Tanasupawat S."/>
        </authorList>
    </citation>
    <scope>NUCLEOTIDE SEQUENCE [LARGE SCALE GENOMIC DNA]</scope>
    <source>
        <strain evidence="3 4">L46</strain>
    </source>
</reference>
<keyword evidence="2" id="KW-1133">Transmembrane helix</keyword>
<accession>A0ABS3R1G4</accession>
<feature type="region of interest" description="Disordered" evidence="1">
    <location>
        <begin position="1"/>
        <end position="266"/>
    </location>
</feature>
<evidence type="ECO:0000313" key="3">
    <source>
        <dbReference type="EMBL" id="MBO2440096.1"/>
    </source>
</evidence>
<keyword evidence="2" id="KW-0472">Membrane</keyword>
<feature type="compositionally biased region" description="Low complexity" evidence="1">
    <location>
        <begin position="406"/>
        <end position="415"/>
    </location>
</feature>
<comment type="caution">
    <text evidence="3">The sequence shown here is derived from an EMBL/GenBank/DDBJ whole genome shotgun (WGS) entry which is preliminary data.</text>
</comment>
<feature type="compositionally biased region" description="Low complexity" evidence="1">
    <location>
        <begin position="91"/>
        <end position="121"/>
    </location>
</feature>
<evidence type="ECO:0000256" key="1">
    <source>
        <dbReference type="SAM" id="MobiDB-lite"/>
    </source>
</evidence>
<name>A0ABS3R1G4_9ACTN</name>
<organism evidence="3 4">
    <name type="scientific">Actinomadura nitritigenes</name>
    <dbReference type="NCBI Taxonomy" id="134602"/>
    <lineage>
        <taxon>Bacteria</taxon>
        <taxon>Bacillati</taxon>
        <taxon>Actinomycetota</taxon>
        <taxon>Actinomycetes</taxon>
        <taxon>Streptosporangiales</taxon>
        <taxon>Thermomonosporaceae</taxon>
        <taxon>Actinomadura</taxon>
    </lineage>
</organism>
<dbReference type="Proteomes" id="UP000666915">
    <property type="component" value="Unassembled WGS sequence"/>
</dbReference>
<feature type="transmembrane region" description="Helical" evidence="2">
    <location>
        <begin position="369"/>
        <end position="389"/>
    </location>
</feature>
<protein>
    <submittedName>
        <fullName evidence="3">Uncharacterized protein</fullName>
    </submittedName>
</protein>
<keyword evidence="2" id="KW-0812">Transmembrane</keyword>
<feature type="compositionally biased region" description="Pro residues" evidence="1">
    <location>
        <begin position="251"/>
        <end position="260"/>
    </location>
</feature>
<dbReference type="EMBL" id="JAGEOK010000013">
    <property type="protein sequence ID" value="MBO2440096.1"/>
    <property type="molecule type" value="Genomic_DNA"/>
</dbReference>
<gene>
    <name evidence="3" type="ORF">J4557_21435</name>
</gene>
<feature type="compositionally biased region" description="Low complexity" evidence="1">
    <location>
        <begin position="13"/>
        <end position="74"/>
    </location>
</feature>
<keyword evidence="4" id="KW-1185">Reference proteome</keyword>
<feature type="compositionally biased region" description="Basic and acidic residues" evidence="1">
    <location>
        <begin position="423"/>
        <end position="438"/>
    </location>
</feature>
<evidence type="ECO:0000313" key="4">
    <source>
        <dbReference type="Proteomes" id="UP000666915"/>
    </source>
</evidence>
<feature type="compositionally biased region" description="Basic and acidic residues" evidence="1">
    <location>
        <begin position="138"/>
        <end position="149"/>
    </location>
</feature>
<feature type="region of interest" description="Disordered" evidence="1">
    <location>
        <begin position="298"/>
        <end position="317"/>
    </location>
</feature>
<sequence length="596" mass="59374">MSGPRDTRETAEEAGTAAAPASSAPPSFGAVPPAGGSAATEAAPASQAPIDEAAAPATAGGAAAADEAPSASSPLRLPAFGLQTPWWASEPAADTGGTGEPAGAAAAPGTAPAAETDAPAGTVPPGTLVAGVGVPNVDSRRAVPSEPLRKGPLAFGDTDPDGFPAIRPDEDAAPGPAPSGADGDPAEEAPRPSTTTGPMGIAPPVPPKNGKPAGPAPARAQPTGQPQPAAQAKAAAQGRPAAAAKTAEQPRPAPEPPAPPRGGTDGTAAFEKAVEAEKASAAVAPVLVPDAILPPGVLPPTGSGPYPHGEGGDATATAEQPAMATVITPVYHAEGGVPIDESAPAGTGGPGGPSAPGTRPRGGNGRQRLVLIGGGAGLVLAALVALFVLGGTGSKGDGATRKAAEPSHAASAPPKASTPPKPKPTDINDEKTDPKDLSFTEAFPETTVELGSRTFGRDRWSVNKDLSYAARGSMLKALQRESCRKVVRATFVNKIKTWAVTTGIAVMPNRAAALRVSRAGDPAKYEWFRGMSGQEAKDIDRAGGYAAVTVRGRYVIYAYVQDPSGKQIKPGDQLAKQIAQEFLGYDARPIEARAHG</sequence>
<feature type="compositionally biased region" description="Low complexity" evidence="1">
    <location>
        <begin position="210"/>
        <end position="250"/>
    </location>
</feature>
<feature type="region of interest" description="Disordered" evidence="1">
    <location>
        <begin position="335"/>
        <end position="366"/>
    </location>
</feature>
<evidence type="ECO:0000256" key="2">
    <source>
        <dbReference type="SAM" id="Phobius"/>
    </source>
</evidence>
<proteinExistence type="predicted"/>
<feature type="region of interest" description="Disordered" evidence="1">
    <location>
        <begin position="395"/>
        <end position="441"/>
    </location>
</feature>
<feature type="compositionally biased region" description="Gly residues" evidence="1">
    <location>
        <begin position="346"/>
        <end position="365"/>
    </location>
</feature>
<dbReference type="RefSeq" id="WP_208268496.1">
    <property type="nucleotide sequence ID" value="NZ_BAAAGM010000064.1"/>
</dbReference>
<feature type="compositionally biased region" description="Basic and acidic residues" evidence="1">
    <location>
        <begin position="1"/>
        <end position="11"/>
    </location>
</feature>